<dbReference type="EMBL" id="HBJA01022363">
    <property type="protein sequence ID" value="CAE0796029.1"/>
    <property type="molecule type" value="Transcribed_RNA"/>
</dbReference>
<protein>
    <submittedName>
        <fullName evidence="1">Uncharacterized protein</fullName>
    </submittedName>
</protein>
<dbReference type="SUPFAM" id="SSF55073">
    <property type="entry name" value="Nucleotide cyclase"/>
    <property type="match status" value="1"/>
</dbReference>
<dbReference type="AlphaFoldDB" id="A0A7S4CGB7"/>
<evidence type="ECO:0000313" key="1">
    <source>
        <dbReference type="EMBL" id="CAE0796029.1"/>
    </source>
</evidence>
<organism evidence="1">
    <name type="scientific">Eutreptiella gymnastica</name>
    <dbReference type="NCBI Taxonomy" id="73025"/>
    <lineage>
        <taxon>Eukaryota</taxon>
        <taxon>Discoba</taxon>
        <taxon>Euglenozoa</taxon>
        <taxon>Euglenida</taxon>
        <taxon>Spirocuta</taxon>
        <taxon>Euglenophyceae</taxon>
        <taxon>Eutreptiales</taxon>
        <taxon>Eutreptiaceae</taxon>
        <taxon>Eutreptiella</taxon>
    </lineage>
</organism>
<dbReference type="InterPro" id="IPR029787">
    <property type="entry name" value="Nucleotide_cyclase"/>
</dbReference>
<sequence length="209" mass="23538">MEVQLRRFFLSVHELMRANHGTVISCSGDSAVVMWRGRNILPACKAALDLQMSPELTTTQVMRMGYWLLGNIGDETIRTYNAVGPLQYTVRPMQALFDGKHSVILLTEREQDAINSEFTCLPYGYITTGGSLQTVFCLLPGESGDQNWMYRVEDLASHSTMRDCWSAYMSGRLTQARDLLLQMTGIPEWYRNHISNLMGSAEIDEGVKG</sequence>
<proteinExistence type="predicted"/>
<accession>A0A7S4CGB7</accession>
<name>A0A7S4CGB7_9EUGL</name>
<gene>
    <name evidence="1" type="ORF">EGYM00163_LOCUS7148</name>
</gene>
<reference evidence="1" key="1">
    <citation type="submission" date="2021-01" db="EMBL/GenBank/DDBJ databases">
        <authorList>
            <person name="Corre E."/>
            <person name="Pelletier E."/>
            <person name="Niang G."/>
            <person name="Scheremetjew M."/>
            <person name="Finn R."/>
            <person name="Kale V."/>
            <person name="Holt S."/>
            <person name="Cochrane G."/>
            <person name="Meng A."/>
            <person name="Brown T."/>
            <person name="Cohen L."/>
        </authorList>
    </citation>
    <scope>NUCLEOTIDE SEQUENCE</scope>
    <source>
        <strain evidence="1">CCMP1594</strain>
    </source>
</reference>